<dbReference type="KEGG" id="fte:Fluta_2963"/>
<gene>
    <name evidence="1" type="ordered locus">Fluta_2963</name>
</gene>
<evidence type="ECO:0000313" key="1">
    <source>
        <dbReference type="EMBL" id="AEA44942.1"/>
    </source>
</evidence>
<protein>
    <submittedName>
        <fullName evidence="1">Uncharacterized protein</fullName>
    </submittedName>
</protein>
<dbReference type="Pfam" id="PF22105">
    <property type="entry name" value="DUF6943"/>
    <property type="match status" value="1"/>
</dbReference>
<dbReference type="eggNOG" id="ENOG5033BVZ">
    <property type="taxonomic scope" value="Bacteria"/>
</dbReference>
<dbReference type="RefSeq" id="WP_013687711.1">
    <property type="nucleotide sequence ID" value="NC_015321.1"/>
</dbReference>
<dbReference type="HOGENOM" id="CLU_1833514_0_0_10"/>
<reference evidence="2" key="2">
    <citation type="submission" date="2011-02" db="EMBL/GenBank/DDBJ databases">
        <title>The complete genome of Fluviicola taffensis DSM 16823.</title>
        <authorList>
            <consortium name="US DOE Joint Genome Institute (JGI-PGF)"/>
            <person name="Lucas S."/>
            <person name="Copeland A."/>
            <person name="Lapidus A."/>
            <person name="Bruce D."/>
            <person name="Goodwin L."/>
            <person name="Pitluck S."/>
            <person name="Kyrpides N."/>
            <person name="Mavromatis K."/>
            <person name="Ivanova N."/>
            <person name="Mikhailova N."/>
            <person name="Pagani I."/>
            <person name="Chertkov O."/>
            <person name="Detter J.C."/>
            <person name="Han C."/>
            <person name="Tapia R."/>
            <person name="Land M."/>
            <person name="Hauser L."/>
            <person name="Markowitz V."/>
            <person name="Cheng J.-F."/>
            <person name="Hugenholtz P."/>
            <person name="Woyke T."/>
            <person name="Wu D."/>
            <person name="Tindall B."/>
            <person name="Pomrenke H.G."/>
            <person name="Brambilla E."/>
            <person name="Klenk H.-P."/>
            <person name="Eisen J.A."/>
        </authorList>
    </citation>
    <scope>NUCLEOTIDE SEQUENCE [LARGE SCALE GENOMIC DNA]</scope>
    <source>
        <strain evidence="2">DSM 16823 / RW262 / RW262</strain>
    </source>
</reference>
<reference evidence="1 2" key="1">
    <citation type="journal article" date="2011" name="Stand. Genomic Sci.">
        <title>Complete genome sequence of the gliding freshwater bacterium Fluviicola taffensis type strain (RW262).</title>
        <authorList>
            <person name="Woyke T."/>
            <person name="Chertkov O."/>
            <person name="Lapidus A."/>
            <person name="Nolan M."/>
            <person name="Lucas S."/>
            <person name="Del Rio T.G."/>
            <person name="Tice H."/>
            <person name="Cheng J.F."/>
            <person name="Tapia R."/>
            <person name="Han C."/>
            <person name="Goodwin L."/>
            <person name="Pitluck S."/>
            <person name="Liolios K."/>
            <person name="Pagani I."/>
            <person name="Ivanova N."/>
            <person name="Huntemann M."/>
            <person name="Mavromatis K."/>
            <person name="Mikhailova N."/>
            <person name="Pati A."/>
            <person name="Chen A."/>
            <person name="Palaniappan K."/>
            <person name="Land M."/>
            <person name="Hauser L."/>
            <person name="Brambilla E.M."/>
            <person name="Rohde M."/>
            <person name="Mwirichia R."/>
            <person name="Sikorski J."/>
            <person name="Tindall B.J."/>
            <person name="Goker M."/>
            <person name="Bristow J."/>
            <person name="Eisen J.A."/>
            <person name="Markowitz V."/>
            <person name="Hugenholtz P."/>
            <person name="Klenk H.P."/>
            <person name="Kyrpides N.C."/>
        </authorList>
    </citation>
    <scope>NUCLEOTIDE SEQUENCE [LARGE SCALE GENOMIC DNA]</scope>
    <source>
        <strain evidence="2">DSM 16823 / RW262 / RW262</strain>
    </source>
</reference>
<accession>F2IJ72</accession>
<organism evidence="1 2">
    <name type="scientific">Fluviicola taffensis (strain DSM 16823 / NCIMB 13979 / RW262)</name>
    <dbReference type="NCBI Taxonomy" id="755732"/>
    <lineage>
        <taxon>Bacteria</taxon>
        <taxon>Pseudomonadati</taxon>
        <taxon>Bacteroidota</taxon>
        <taxon>Flavobacteriia</taxon>
        <taxon>Flavobacteriales</taxon>
        <taxon>Crocinitomicaceae</taxon>
        <taxon>Fluviicola</taxon>
    </lineage>
</organism>
<dbReference type="InterPro" id="IPR054223">
    <property type="entry name" value="DUF6943"/>
</dbReference>
<sequence>MLNYKLSQYSDGKSRTEFVFFILCKGKNAGKPLNKPTANCFVCEAKNQEESELLFWICYALWKGKNCERELIGSVIPYIRIQTMDKLIQERLNQINPECPHFKKRMLLLRYLEQNMKKHLSMIEKLKQLEVAAAASL</sequence>
<dbReference type="Proteomes" id="UP000007463">
    <property type="component" value="Chromosome"/>
</dbReference>
<dbReference type="EMBL" id="CP002542">
    <property type="protein sequence ID" value="AEA44942.1"/>
    <property type="molecule type" value="Genomic_DNA"/>
</dbReference>
<evidence type="ECO:0000313" key="2">
    <source>
        <dbReference type="Proteomes" id="UP000007463"/>
    </source>
</evidence>
<keyword evidence="2" id="KW-1185">Reference proteome</keyword>
<proteinExistence type="predicted"/>
<dbReference type="STRING" id="755732.Fluta_2963"/>
<dbReference type="OrthoDB" id="670969at2"/>
<name>F2IJ72_FLUTR</name>
<dbReference type="AlphaFoldDB" id="F2IJ72"/>